<dbReference type="InterPro" id="IPR001357">
    <property type="entry name" value="BRCT_dom"/>
</dbReference>
<dbReference type="WBParaSite" id="sdigi.contig4.g593.t1">
    <property type="protein sequence ID" value="sdigi.contig4.g593.t1"/>
    <property type="gene ID" value="sdigi.contig4.g593"/>
</dbReference>
<dbReference type="PANTHER" id="PTHR14625:SF3">
    <property type="entry name" value="MICROCEPHALIN"/>
    <property type="match status" value="1"/>
</dbReference>
<dbReference type="SUPFAM" id="SSF52113">
    <property type="entry name" value="BRCT domain"/>
    <property type="match status" value="1"/>
</dbReference>
<proteinExistence type="predicted"/>
<evidence type="ECO:0000256" key="1">
    <source>
        <dbReference type="SAM" id="MobiDB-lite"/>
    </source>
</evidence>
<organism evidence="3 4">
    <name type="scientific">Setaria digitata</name>
    <dbReference type="NCBI Taxonomy" id="48799"/>
    <lineage>
        <taxon>Eukaryota</taxon>
        <taxon>Metazoa</taxon>
        <taxon>Ecdysozoa</taxon>
        <taxon>Nematoda</taxon>
        <taxon>Chromadorea</taxon>
        <taxon>Rhabditida</taxon>
        <taxon>Spirurina</taxon>
        <taxon>Spiruromorpha</taxon>
        <taxon>Filarioidea</taxon>
        <taxon>Setariidae</taxon>
        <taxon>Setaria</taxon>
    </lineage>
</organism>
<protein>
    <submittedName>
        <fullName evidence="4">BRCT domain-containing protein</fullName>
    </submittedName>
</protein>
<dbReference type="Proteomes" id="UP000887581">
    <property type="component" value="Unplaced"/>
</dbReference>
<evidence type="ECO:0000259" key="2">
    <source>
        <dbReference type="PROSITE" id="PS50172"/>
    </source>
</evidence>
<dbReference type="Gene3D" id="3.40.50.10190">
    <property type="entry name" value="BRCT domain"/>
    <property type="match status" value="2"/>
</dbReference>
<feature type="domain" description="BRCT" evidence="2">
    <location>
        <begin position="360"/>
        <end position="451"/>
    </location>
</feature>
<dbReference type="InterPro" id="IPR036420">
    <property type="entry name" value="BRCT_dom_sf"/>
</dbReference>
<name>A0A915PWW4_9BILA</name>
<evidence type="ECO:0000313" key="3">
    <source>
        <dbReference type="Proteomes" id="UP000887581"/>
    </source>
</evidence>
<dbReference type="AlphaFoldDB" id="A0A915PWW4"/>
<feature type="region of interest" description="Disordered" evidence="1">
    <location>
        <begin position="158"/>
        <end position="181"/>
    </location>
</feature>
<dbReference type="GO" id="GO:0000278">
    <property type="term" value="P:mitotic cell cycle"/>
    <property type="evidence" value="ECO:0007669"/>
    <property type="project" value="TreeGrafter"/>
</dbReference>
<accession>A0A915PWW4</accession>
<keyword evidence="3" id="KW-1185">Reference proteome</keyword>
<evidence type="ECO:0000313" key="4">
    <source>
        <dbReference type="WBParaSite" id="sdigi.contig4.g593.t1"/>
    </source>
</evidence>
<dbReference type="PROSITE" id="PS50172">
    <property type="entry name" value="BRCT"/>
    <property type="match status" value="1"/>
</dbReference>
<dbReference type="PANTHER" id="PTHR14625">
    <property type="entry name" value="MICROCEPHALIN"/>
    <property type="match status" value="1"/>
</dbReference>
<reference evidence="4" key="1">
    <citation type="submission" date="2022-11" db="UniProtKB">
        <authorList>
            <consortium name="WormBaseParasite"/>
        </authorList>
    </citation>
    <scope>IDENTIFICATION</scope>
</reference>
<dbReference type="InterPro" id="IPR022047">
    <property type="entry name" value="Microcephalin-like"/>
</dbReference>
<sequence>MEHNLWIEAQLKAFEFSSTVQEGVKAFVDVKLEKASVLHWLLHELGANVNLRCFMEQIRVDEAPYLLYGLSNLAVPMRLMAMGRIGKVNKSFHDEIINRNDNSMNHSQIVYAIEMLSDQLASKLSSFSNEGNIDAVEVISPIVDRVRKRLDELSFSKRNSSLETPSRKPASNLQNDISPLSLSNEKGESIEVCSMKIAKQHISQTKGNSRINRRHTISRISSSHGESVEQFITPTEKSASVRTVNLVEITQSEPMKRRGRPLLKSEQLIEYTPTRFHRYLRRRCRFAKAERAVQLNTEKMVGLYRTMIDRNLSEILSNDQKSSTKKKISKIRPVVVRTRSSVLNELQNIPSSNEFVKKRTSKKRVKTGNIVLSGISKIGRETVYAIARKLGVLKIANTVDERTRYVVSDEEGVRTVNVMRALVKGIPVVTIEWAYRSLEAGGWLKGGDFLVPQWKTAHKGWVRGSMAQLFSSLGLFYVSSKCEPETKHILHFIKCCRGRTTESLNRAVIFVGPLAEWATFMQLRKNTDAQVTCITEKSLLAGPTTRCGSDGRIVRQLPLVQIALPSVLGRVIVTTVAVIRRSIDSLKSSLQQPRLVAGA</sequence>